<organism evidence="1 2">
    <name type="scientific">Robbsia betulipollinis</name>
    <dbReference type="NCBI Taxonomy" id="2981849"/>
    <lineage>
        <taxon>Bacteria</taxon>
        <taxon>Pseudomonadati</taxon>
        <taxon>Pseudomonadota</taxon>
        <taxon>Betaproteobacteria</taxon>
        <taxon>Burkholderiales</taxon>
        <taxon>Burkholderiaceae</taxon>
        <taxon>Robbsia</taxon>
    </lineage>
</organism>
<proteinExistence type="predicted"/>
<reference evidence="1" key="1">
    <citation type="submission" date="2022-11" db="EMBL/GenBank/DDBJ databases">
        <title>Robbsia betulipollinis sp. nov., isolated from pollen of birch (Betula pendula).</title>
        <authorList>
            <person name="Shi H."/>
            <person name="Ambika Manirajan B."/>
            <person name="Ratering S."/>
            <person name="Geissler-Plaum R."/>
            <person name="Schnell S."/>
        </authorList>
    </citation>
    <scope>NUCLEOTIDE SEQUENCE</scope>
    <source>
        <strain evidence="1">Bb-Pol-6</strain>
    </source>
</reference>
<evidence type="ECO:0000313" key="2">
    <source>
        <dbReference type="Proteomes" id="UP001082899"/>
    </source>
</evidence>
<sequence>MSKPFNVATHLGDIEVKEEGVVENYVLDEESNVETTDGYYIFYTISVQAFGRIFDVQAQIDADDDLIVPSNDMVGDEMNSDQMDACPNYFALLQALVNSNFDVDFTSDDYDDMAGDRFLPEPVVEVDEALRDHLKMALRQAVAADA</sequence>
<dbReference type="RefSeq" id="WP_267849922.1">
    <property type="nucleotide sequence ID" value="NZ_JAPMXC010000020.1"/>
</dbReference>
<dbReference type="Proteomes" id="UP001082899">
    <property type="component" value="Unassembled WGS sequence"/>
</dbReference>
<gene>
    <name evidence="1" type="ORF">OVY01_22750</name>
</gene>
<keyword evidence="2" id="KW-1185">Reference proteome</keyword>
<dbReference type="EMBL" id="JAPMXC010000020">
    <property type="protein sequence ID" value="MCY0389961.1"/>
    <property type="molecule type" value="Genomic_DNA"/>
</dbReference>
<evidence type="ECO:0000313" key="1">
    <source>
        <dbReference type="EMBL" id="MCY0389961.1"/>
    </source>
</evidence>
<protein>
    <submittedName>
        <fullName evidence="1">Uncharacterized protein</fullName>
    </submittedName>
</protein>
<name>A0ABT3ZTT8_9BURK</name>
<accession>A0ABT3ZTT8</accession>
<comment type="caution">
    <text evidence="1">The sequence shown here is derived from an EMBL/GenBank/DDBJ whole genome shotgun (WGS) entry which is preliminary data.</text>
</comment>